<evidence type="ECO:0000259" key="1">
    <source>
        <dbReference type="PROSITE" id="PS50943"/>
    </source>
</evidence>
<evidence type="ECO:0000313" key="2">
    <source>
        <dbReference type="EMBL" id="SIS64130.1"/>
    </source>
</evidence>
<dbReference type="Gene3D" id="1.10.260.40">
    <property type="entry name" value="lambda repressor-like DNA-binding domains"/>
    <property type="match status" value="1"/>
</dbReference>
<name>A0A1N7KRS1_9GAMM</name>
<evidence type="ECO:0000313" key="3">
    <source>
        <dbReference type="Proteomes" id="UP000185639"/>
    </source>
</evidence>
<accession>A0A1N7KRS1</accession>
<dbReference type="AlphaFoldDB" id="A0A1N7KRS1"/>
<dbReference type="STRING" id="484498.SAMN05421686_10352"/>
<proteinExistence type="predicted"/>
<dbReference type="InterPro" id="IPR001387">
    <property type="entry name" value="Cro/C1-type_HTH"/>
</dbReference>
<sequence>MKLEDIIANEKPEVVVKAKKIAADTLLDIHLAELREKMNMTQGQIAEALGVKQPTVSDMEKPGRDLKLSSLKRYVEASGGKLKIDIELPDGTHYGFNV</sequence>
<keyword evidence="3" id="KW-1185">Reference proteome</keyword>
<dbReference type="Pfam" id="PF01381">
    <property type="entry name" value="HTH_3"/>
    <property type="match status" value="1"/>
</dbReference>
<dbReference type="SMART" id="SM00530">
    <property type="entry name" value="HTH_XRE"/>
    <property type="match status" value="1"/>
</dbReference>
<feature type="domain" description="HTH cro/C1-type" evidence="1">
    <location>
        <begin position="31"/>
        <end position="77"/>
    </location>
</feature>
<dbReference type="PROSITE" id="PS50943">
    <property type="entry name" value="HTH_CROC1"/>
    <property type="match status" value="1"/>
</dbReference>
<reference evidence="3" key="1">
    <citation type="submission" date="2017-01" db="EMBL/GenBank/DDBJ databases">
        <authorList>
            <person name="Varghese N."/>
            <person name="Submissions S."/>
        </authorList>
    </citation>
    <scope>NUCLEOTIDE SEQUENCE [LARGE SCALE GENOMIC DNA]</scope>
    <source>
        <strain evidence="3">DSM 24913</strain>
    </source>
</reference>
<dbReference type="EMBL" id="FTOH01000003">
    <property type="protein sequence ID" value="SIS64130.1"/>
    <property type="molecule type" value="Genomic_DNA"/>
</dbReference>
<organism evidence="2 3">
    <name type="scientific">Thalassolituus maritimus</name>
    <dbReference type="NCBI Taxonomy" id="484498"/>
    <lineage>
        <taxon>Bacteria</taxon>
        <taxon>Pseudomonadati</taxon>
        <taxon>Pseudomonadota</taxon>
        <taxon>Gammaproteobacteria</taxon>
        <taxon>Oceanospirillales</taxon>
        <taxon>Oceanospirillaceae</taxon>
        <taxon>Thalassolituus</taxon>
    </lineage>
</organism>
<dbReference type="CDD" id="cd00093">
    <property type="entry name" value="HTH_XRE"/>
    <property type="match status" value="1"/>
</dbReference>
<dbReference type="OrthoDB" id="129597at2"/>
<dbReference type="Proteomes" id="UP000185639">
    <property type="component" value="Unassembled WGS sequence"/>
</dbReference>
<dbReference type="GO" id="GO:0003677">
    <property type="term" value="F:DNA binding"/>
    <property type="evidence" value="ECO:0007669"/>
    <property type="project" value="InterPro"/>
</dbReference>
<dbReference type="InterPro" id="IPR010982">
    <property type="entry name" value="Lambda_DNA-bd_dom_sf"/>
</dbReference>
<gene>
    <name evidence="2" type="ORF">SAMN05421686_10352</name>
</gene>
<dbReference type="SUPFAM" id="SSF47413">
    <property type="entry name" value="lambda repressor-like DNA-binding domains"/>
    <property type="match status" value="1"/>
</dbReference>
<dbReference type="RefSeq" id="WP_076514606.1">
    <property type="nucleotide sequence ID" value="NZ_FTOH01000003.1"/>
</dbReference>
<protein>
    <submittedName>
        <fullName evidence="2">Helix-turn-helix domain-containing protein</fullName>
    </submittedName>
</protein>